<dbReference type="PROSITE" id="PS01124">
    <property type="entry name" value="HTH_ARAC_FAMILY_2"/>
    <property type="match status" value="1"/>
</dbReference>
<dbReference type="AlphaFoldDB" id="A0A239LXQ5"/>
<dbReference type="InterPro" id="IPR018062">
    <property type="entry name" value="HTH_AraC-typ_CS"/>
</dbReference>
<evidence type="ECO:0000256" key="2">
    <source>
        <dbReference type="ARBA" id="ARBA00023125"/>
    </source>
</evidence>
<dbReference type="InterPro" id="IPR011256">
    <property type="entry name" value="Reg_factor_effector_dom_sf"/>
</dbReference>
<sequence>MHASTQQHIFQSRLYIERNLGEVLNGEIIAERAFLSYFHFQHQFKASTGESVWQYVKRLRMEKAAFLLLFTSSPVSDVAFGAGFETAAAFSKAFRAWHGQSPQQYRQQHLQHHSASQGLSYNWNAVKQVRLPAQKVVSFRAEGIQQFPQGYFKWQQLAGSLAEQNVALIGRSPDQPGITPYSKLRWDTAVPEACLPQGLKQELTQEQLLFEDSLPGGHYLVVPFTGFGRPLPAHLPAILAYLRKQGLEWRPSGYSFQVLRQHETDSRCSTDLFIPVL</sequence>
<evidence type="ECO:0000259" key="4">
    <source>
        <dbReference type="PROSITE" id="PS01124"/>
    </source>
</evidence>
<evidence type="ECO:0000313" key="6">
    <source>
        <dbReference type="Proteomes" id="UP000198432"/>
    </source>
</evidence>
<dbReference type="PRINTS" id="PR00032">
    <property type="entry name" value="HTHARAC"/>
</dbReference>
<dbReference type="InterPro" id="IPR009057">
    <property type="entry name" value="Homeodomain-like_sf"/>
</dbReference>
<dbReference type="InterPro" id="IPR018060">
    <property type="entry name" value="HTH_AraC"/>
</dbReference>
<organism evidence="5 6">
    <name type="scientific">Pontibacter ummariensis</name>
    <dbReference type="NCBI Taxonomy" id="1610492"/>
    <lineage>
        <taxon>Bacteria</taxon>
        <taxon>Pseudomonadati</taxon>
        <taxon>Bacteroidota</taxon>
        <taxon>Cytophagia</taxon>
        <taxon>Cytophagales</taxon>
        <taxon>Hymenobacteraceae</taxon>
        <taxon>Pontibacter</taxon>
    </lineage>
</organism>
<dbReference type="InterPro" id="IPR050908">
    <property type="entry name" value="SmbC-like"/>
</dbReference>
<accession>A0A239LXQ5</accession>
<dbReference type="GO" id="GO:0043565">
    <property type="term" value="F:sequence-specific DNA binding"/>
    <property type="evidence" value="ECO:0007669"/>
    <property type="project" value="InterPro"/>
</dbReference>
<dbReference type="EMBL" id="FZOQ01000053">
    <property type="protein sequence ID" value="SNT34424.1"/>
    <property type="molecule type" value="Genomic_DNA"/>
</dbReference>
<protein>
    <submittedName>
        <fullName evidence="5">AraC family transcriptional regulator</fullName>
    </submittedName>
</protein>
<evidence type="ECO:0000256" key="3">
    <source>
        <dbReference type="ARBA" id="ARBA00023163"/>
    </source>
</evidence>
<dbReference type="SUPFAM" id="SSF46689">
    <property type="entry name" value="Homeodomain-like"/>
    <property type="match status" value="2"/>
</dbReference>
<keyword evidence="3" id="KW-0804">Transcription</keyword>
<evidence type="ECO:0000256" key="1">
    <source>
        <dbReference type="ARBA" id="ARBA00023015"/>
    </source>
</evidence>
<dbReference type="InterPro" id="IPR020449">
    <property type="entry name" value="Tscrpt_reg_AraC-type_HTH"/>
</dbReference>
<keyword evidence="1" id="KW-0805">Transcription regulation</keyword>
<evidence type="ECO:0000313" key="5">
    <source>
        <dbReference type="EMBL" id="SNT34424.1"/>
    </source>
</evidence>
<dbReference type="Proteomes" id="UP000198432">
    <property type="component" value="Unassembled WGS sequence"/>
</dbReference>
<dbReference type="Gene3D" id="3.20.80.10">
    <property type="entry name" value="Regulatory factor, effector binding domain"/>
    <property type="match status" value="1"/>
</dbReference>
<feature type="domain" description="HTH araC/xylS-type" evidence="4">
    <location>
        <begin position="10"/>
        <end position="108"/>
    </location>
</feature>
<proteinExistence type="predicted"/>
<dbReference type="PROSITE" id="PS00041">
    <property type="entry name" value="HTH_ARAC_FAMILY_1"/>
    <property type="match status" value="1"/>
</dbReference>
<dbReference type="Gene3D" id="1.10.10.60">
    <property type="entry name" value="Homeodomain-like"/>
    <property type="match status" value="2"/>
</dbReference>
<dbReference type="Pfam" id="PF12833">
    <property type="entry name" value="HTH_18"/>
    <property type="match status" value="1"/>
</dbReference>
<dbReference type="SMART" id="SM00342">
    <property type="entry name" value="HTH_ARAC"/>
    <property type="match status" value="1"/>
</dbReference>
<dbReference type="PANTHER" id="PTHR40055:SF1">
    <property type="entry name" value="TRANSCRIPTIONAL REGULATOR YGIV-RELATED"/>
    <property type="match status" value="1"/>
</dbReference>
<dbReference type="RefSeq" id="WP_089321987.1">
    <property type="nucleotide sequence ID" value="NZ_FZOQ01000053.1"/>
</dbReference>
<dbReference type="SUPFAM" id="SSF55136">
    <property type="entry name" value="Probable bacterial effector-binding domain"/>
    <property type="match status" value="1"/>
</dbReference>
<dbReference type="PANTHER" id="PTHR40055">
    <property type="entry name" value="TRANSCRIPTIONAL REGULATOR YGIV-RELATED"/>
    <property type="match status" value="1"/>
</dbReference>
<reference evidence="6" key="1">
    <citation type="submission" date="2017-06" db="EMBL/GenBank/DDBJ databases">
        <authorList>
            <person name="Varghese N."/>
            <person name="Submissions S."/>
        </authorList>
    </citation>
    <scope>NUCLEOTIDE SEQUENCE [LARGE SCALE GENOMIC DNA]</scope>
    <source>
        <strain evidence="6">NKM1</strain>
    </source>
</reference>
<dbReference type="GO" id="GO:0003700">
    <property type="term" value="F:DNA-binding transcription factor activity"/>
    <property type="evidence" value="ECO:0007669"/>
    <property type="project" value="InterPro"/>
</dbReference>
<dbReference type="OrthoDB" id="9816011at2"/>
<keyword evidence="2" id="KW-0238">DNA-binding</keyword>
<keyword evidence="6" id="KW-1185">Reference proteome</keyword>
<gene>
    <name evidence="5" type="ORF">SAMN06296052_1536</name>
</gene>
<name>A0A239LXQ5_9BACT</name>